<evidence type="ECO:0000313" key="1">
    <source>
        <dbReference type="EMBL" id="KAK3038363.1"/>
    </source>
</evidence>
<dbReference type="EMBL" id="JAVXUP010000098">
    <property type="protein sequence ID" value="KAK3038363.1"/>
    <property type="molecule type" value="Genomic_DNA"/>
</dbReference>
<name>A0AA88X7S6_9ASTE</name>
<organism evidence="1 2">
    <name type="scientific">Escallonia herrerae</name>
    <dbReference type="NCBI Taxonomy" id="1293975"/>
    <lineage>
        <taxon>Eukaryota</taxon>
        <taxon>Viridiplantae</taxon>
        <taxon>Streptophyta</taxon>
        <taxon>Embryophyta</taxon>
        <taxon>Tracheophyta</taxon>
        <taxon>Spermatophyta</taxon>
        <taxon>Magnoliopsida</taxon>
        <taxon>eudicotyledons</taxon>
        <taxon>Gunneridae</taxon>
        <taxon>Pentapetalae</taxon>
        <taxon>asterids</taxon>
        <taxon>campanulids</taxon>
        <taxon>Escalloniales</taxon>
        <taxon>Escalloniaceae</taxon>
        <taxon>Escallonia</taxon>
    </lineage>
</organism>
<dbReference type="AlphaFoldDB" id="A0AA88X7S6"/>
<dbReference type="PANTHER" id="PTHR36037:SF1">
    <property type="entry name" value="RNA-DIRECTED DNA POLYMERASE (REVERSE TRANSCRIPTASE)-RELATED FAMILY PROTEIN"/>
    <property type="match status" value="1"/>
</dbReference>
<comment type="caution">
    <text evidence="1">The sequence shown here is derived from an EMBL/GenBank/DDBJ whole genome shotgun (WGS) entry which is preliminary data.</text>
</comment>
<dbReference type="Proteomes" id="UP001188597">
    <property type="component" value="Unassembled WGS sequence"/>
</dbReference>
<sequence>MILSCVLKMSELSDQIERNNKVLKLLQDLDCNFKRFEAVEKIEDALTGLKVIEFEGTCIRFSLTTYVPNVEHLLSQHKIEDKIDSMEQNHNLVVEVEEGTMNIKNVQIFPNDVYIGEIIDAAKSLRSVSSLTSGFSFLFRCIM</sequence>
<keyword evidence="2" id="KW-1185">Reference proteome</keyword>
<dbReference type="PANTHER" id="PTHR36037">
    <property type="entry name" value="RNA-DIRECTED DNA POLYMERASE (REVERSE TRANSCRIPTASE)-RELATED FAMILY PROTEIN"/>
    <property type="match status" value="1"/>
</dbReference>
<accession>A0AA88X7S6</accession>
<proteinExistence type="predicted"/>
<evidence type="ECO:0000313" key="2">
    <source>
        <dbReference type="Proteomes" id="UP001188597"/>
    </source>
</evidence>
<protein>
    <submittedName>
        <fullName evidence="1">Uncharacterized protein</fullName>
    </submittedName>
</protein>
<gene>
    <name evidence="1" type="ORF">RJ639_031459</name>
</gene>
<reference evidence="1" key="1">
    <citation type="submission" date="2022-12" db="EMBL/GenBank/DDBJ databases">
        <title>Draft genome assemblies for two species of Escallonia (Escalloniales).</title>
        <authorList>
            <person name="Chanderbali A."/>
            <person name="Dervinis C."/>
            <person name="Anghel I."/>
            <person name="Soltis D."/>
            <person name="Soltis P."/>
            <person name="Zapata F."/>
        </authorList>
    </citation>
    <scope>NUCLEOTIDE SEQUENCE</scope>
    <source>
        <strain evidence="1">UCBG64.0493</strain>
        <tissue evidence="1">Leaf</tissue>
    </source>
</reference>